<feature type="compositionally biased region" description="Basic residues" evidence="1">
    <location>
        <begin position="37"/>
        <end position="51"/>
    </location>
</feature>
<dbReference type="PANTHER" id="PTHR23302">
    <property type="entry name" value="TRANSMEMBRANE CHANNEL-RELATED"/>
    <property type="match status" value="1"/>
</dbReference>
<keyword evidence="2" id="KW-1133">Transmembrane helix</keyword>
<evidence type="ECO:0000256" key="2">
    <source>
        <dbReference type="SAM" id="Phobius"/>
    </source>
</evidence>
<keyword evidence="4" id="KW-1185">Reference proteome</keyword>
<protein>
    <submittedName>
        <fullName evidence="3">Uncharacterized protein</fullName>
    </submittedName>
</protein>
<feature type="transmembrane region" description="Helical" evidence="2">
    <location>
        <begin position="206"/>
        <end position="229"/>
    </location>
</feature>
<dbReference type="AlphaFoldDB" id="A0A1B0GNC2"/>
<feature type="region of interest" description="Disordered" evidence="1">
    <location>
        <begin position="36"/>
        <end position="70"/>
    </location>
</feature>
<organism evidence="3 4">
    <name type="scientific">Phlebotomus papatasi</name>
    <name type="common">Sandfly</name>
    <dbReference type="NCBI Taxonomy" id="29031"/>
    <lineage>
        <taxon>Eukaryota</taxon>
        <taxon>Metazoa</taxon>
        <taxon>Ecdysozoa</taxon>
        <taxon>Arthropoda</taxon>
        <taxon>Hexapoda</taxon>
        <taxon>Insecta</taxon>
        <taxon>Pterygota</taxon>
        <taxon>Neoptera</taxon>
        <taxon>Endopterygota</taxon>
        <taxon>Diptera</taxon>
        <taxon>Nematocera</taxon>
        <taxon>Psychodoidea</taxon>
        <taxon>Psychodidae</taxon>
        <taxon>Phlebotomus</taxon>
        <taxon>Phlebotomus</taxon>
    </lineage>
</organism>
<keyword evidence="2" id="KW-0812">Transmembrane</keyword>
<reference evidence="3" key="1">
    <citation type="submission" date="2022-08" db="UniProtKB">
        <authorList>
            <consortium name="EnsemblMetazoa"/>
        </authorList>
    </citation>
    <scope>IDENTIFICATION</scope>
    <source>
        <strain evidence="3">Israel</strain>
    </source>
</reference>
<evidence type="ECO:0000313" key="4">
    <source>
        <dbReference type="Proteomes" id="UP000092462"/>
    </source>
</evidence>
<accession>A0A1B0GNC2</accession>
<name>A0A1B0GNC2_PHLPP</name>
<dbReference type="EMBL" id="AJVK01028625">
    <property type="status" value="NOT_ANNOTATED_CDS"/>
    <property type="molecule type" value="Genomic_DNA"/>
</dbReference>
<dbReference type="InterPro" id="IPR038900">
    <property type="entry name" value="TMC"/>
</dbReference>
<dbReference type="GO" id="GO:0005886">
    <property type="term" value="C:plasma membrane"/>
    <property type="evidence" value="ECO:0007669"/>
    <property type="project" value="InterPro"/>
</dbReference>
<evidence type="ECO:0000256" key="1">
    <source>
        <dbReference type="SAM" id="MobiDB-lite"/>
    </source>
</evidence>
<proteinExistence type="predicted"/>
<dbReference type="VEuPathDB" id="VectorBase:PPAPM1_006369"/>
<evidence type="ECO:0000313" key="3">
    <source>
        <dbReference type="EnsemblMetazoa" id="PPAI004489-PA"/>
    </source>
</evidence>
<keyword evidence="2" id="KW-0472">Membrane</keyword>
<dbReference type="PANTHER" id="PTHR23302:SF40">
    <property type="entry name" value="TRANSMEMBRANE CHANNEL-LIKE PROTEIN"/>
    <property type="match status" value="1"/>
</dbReference>
<dbReference type="EnsemblMetazoa" id="PPAI004489-RA">
    <property type="protein sequence ID" value="PPAI004489-PA"/>
    <property type="gene ID" value="PPAI004489"/>
</dbReference>
<dbReference type="Proteomes" id="UP000092462">
    <property type="component" value="Unassembled WGS sequence"/>
</dbReference>
<dbReference type="GO" id="GO:0008381">
    <property type="term" value="F:mechanosensitive monoatomic ion channel activity"/>
    <property type="evidence" value="ECO:0007669"/>
    <property type="project" value="TreeGrafter"/>
</dbReference>
<sequence length="232" mass="26647">MSRMPISHPILILARDSEDEDLEEYSVSVSAIMQRRASTRGARKRGYKSPRRTSSPMGNAMNFPGGLDRRRSSVYTTSSGDTAISLEDGNQESTQEQILENIRLHKEVIQSVKLQAWSIRRKLRLVHQAKSYVAQHEGALQERFAMSRSTRDLFARFKLLIAAKWQHGRRELANISALLIPWERRIKEIESHFGSVVASYFTFLRWLFWVNIVIAVVLTIFVVVPEVCVTMQ</sequence>
<dbReference type="VEuPathDB" id="VectorBase:PPAI004489"/>